<evidence type="ECO:0000313" key="3">
    <source>
        <dbReference type="Proteomes" id="UP000515728"/>
    </source>
</evidence>
<evidence type="ECO:0000259" key="1">
    <source>
        <dbReference type="Pfam" id="PF08044"/>
    </source>
</evidence>
<dbReference type="KEGG" id="ppel:H6H00_07605"/>
<dbReference type="InterPro" id="IPR012551">
    <property type="entry name" value="DUF1707_SHOCT-like"/>
</dbReference>
<organism evidence="2 3">
    <name type="scientific">Pseudonocardia petroleophila</name>
    <dbReference type="NCBI Taxonomy" id="37331"/>
    <lineage>
        <taxon>Bacteria</taxon>
        <taxon>Bacillati</taxon>
        <taxon>Actinomycetota</taxon>
        <taxon>Actinomycetes</taxon>
        <taxon>Pseudonocardiales</taxon>
        <taxon>Pseudonocardiaceae</taxon>
        <taxon>Pseudonocardia</taxon>
    </lineage>
</organism>
<dbReference type="EMBL" id="CP060131">
    <property type="protein sequence ID" value="QNG53788.1"/>
    <property type="molecule type" value="Genomic_DNA"/>
</dbReference>
<dbReference type="Pfam" id="PF08044">
    <property type="entry name" value="DUF1707"/>
    <property type="match status" value="1"/>
</dbReference>
<feature type="domain" description="DUF1707" evidence="1">
    <location>
        <begin position="11"/>
        <end position="63"/>
    </location>
</feature>
<accession>A0A7G7MLX7</accession>
<keyword evidence="3" id="KW-1185">Reference proteome</keyword>
<protein>
    <submittedName>
        <fullName evidence="2">DUF1707 and DUF2154 domain-containing protein</fullName>
    </submittedName>
</protein>
<reference evidence="2 3" key="1">
    <citation type="submission" date="2020-08" db="EMBL/GenBank/DDBJ databases">
        <authorList>
            <person name="Mo P."/>
        </authorList>
    </citation>
    <scope>NUCLEOTIDE SEQUENCE [LARGE SCALE GENOMIC DNA]</scope>
    <source>
        <strain evidence="2 3">CGMCC 4.1532</strain>
    </source>
</reference>
<sequence length="198" mass="20909">MTVQPPDPPGIRISDADRERAAARLNQALAEGRITVSELEERLSVVYAARYEAELVPPLADLPGAAVTAAAAVPSTPSGPPVVLRAGMSTIKRTGDWDVPARLRLQSAMGTIVLDFCDTTIHHAVVEIEVDVGAGSIRLLVPDDATANVDDVASGMGTVKSKVPSRPRPGSVHFVVHGRTGMGSVTVRRRYQVGGLKF</sequence>
<name>A0A7G7MLX7_9PSEU</name>
<dbReference type="Proteomes" id="UP000515728">
    <property type="component" value="Chromosome"/>
</dbReference>
<gene>
    <name evidence="2" type="ORF">H6H00_07605</name>
</gene>
<evidence type="ECO:0000313" key="2">
    <source>
        <dbReference type="EMBL" id="QNG53788.1"/>
    </source>
</evidence>
<dbReference type="PANTHER" id="PTHR40763">
    <property type="entry name" value="MEMBRANE PROTEIN-RELATED"/>
    <property type="match status" value="1"/>
</dbReference>
<proteinExistence type="predicted"/>
<dbReference type="PANTHER" id="PTHR40763:SF5">
    <property type="entry name" value="MEMBRANE PROTEIN"/>
    <property type="match status" value="1"/>
</dbReference>
<dbReference type="RefSeq" id="WP_185720614.1">
    <property type="nucleotide sequence ID" value="NZ_BAAAWI010000001.1"/>
</dbReference>
<dbReference type="AlphaFoldDB" id="A0A7G7MLX7"/>